<accession>A0A4Z0A5M7</accession>
<sequence length="1167" mass="125342">MTSSSPALAQGYRPRPPLLLPTLPFHLNMPSDQLNTLHAASGHSHLSTASDGTADKVVDAMEKLALQDEPAAQTTPSDTTPHPFISYTQEQLLLLSKSPLVTLPEGMPALKDWFGDWNEQSNNKKDAEPSAASSTTRDRRFRRDQEDGAEPPPRATFRSALSQPSQMGNFKHQSIRSNDRDREKDGEKDKDRDSRDRDGQERLRSLSDKYDRDRLSMPPSSNGLRRERDSAPHLTAGTSRLSQGSLTSASNRRADGKDTTKRKPGESSEDWRRGREDRGIEKTAIDLAPVSETARDPDVTLRRVFDEIVTATTGTVTATTIAAAEMIIFVVTRTTTERARRTHGAGGTMDDGTRGWPLVGSFVTVSFGIRNGEIGRDPGEERGSRVTGNPTVRATVGALDERDGRPKRGGGRDKRDDSGDEGKGRTERRDRDRGEKEPAWMDAYVPSGASGGILGGKTSDGELDGIQAWKKGMKEKEQKEKEKAADESRNKSDLDSPVVQQGEAGSSTMPMGNQMDEIQLFKMMMKREEDKKRSDSRSDIAGESPLSGVATDALGGTATNDAISASGKPTTPSFDLPKPTGSRFFPNPSPTDAPLQSPSLERNLTGLIKSPVPAQFNPPPGSRLLAFGSRTPSATSNSAKGSVLGGPPSAQQQHPGLQPVVSSPFSPDSRSDAEILAQMRADPSRSQRDFSPFEQQLRTTYTPEEREALIQQEILRRQTGVSMNERGQLNDHPNAYSDVGGNHLGVQPSFSLGSQSPSFESGLSGNGLGGAVDPRARGSRFAKFFDGKPREMQTTAMPKTQGIHAQVSPSPLAHQRGEMGGMNDFQTEGRTMEDIFAMLQNSTQAQRLTPLNSSGQMSSFGNGHYGPSSSSLPPAQQHHQNIPAGRGGLDILYDNRMDDRFVPDGMVPGLRSAPPPRSRDTSGPMYQEQLDDLAFSVHPRLQPQQRNVEQMYSGSVPSMYSQQSAGLRNSGPPLQQQPFRNGTSPIPNQNPMQSHLSQRIPPGLANLGVRPPHEPSQFIGGPGNLAMNGPGQPPFNNFAGGAGIGGYAGNPQLRGPPSAPHQLQQNLLAHNNMAGLPLKQDLRPDLRGPSQAQLLGMGNGVGPGMRGAGAGAGAGVAAGHFLPAIKGASRGLKMGMEGRGMGRLIRAGWGDAPPLLPSLPPDDGDGL</sequence>
<evidence type="ECO:0000256" key="1">
    <source>
        <dbReference type="SAM" id="MobiDB-lite"/>
    </source>
</evidence>
<feature type="region of interest" description="Disordered" evidence="1">
    <location>
        <begin position="120"/>
        <end position="277"/>
    </location>
</feature>
<dbReference type="Proteomes" id="UP000298061">
    <property type="component" value="Unassembled WGS sequence"/>
</dbReference>
<feature type="compositionally biased region" description="Basic and acidic residues" evidence="1">
    <location>
        <begin position="525"/>
        <end position="540"/>
    </location>
</feature>
<feature type="compositionally biased region" description="Basic and acidic residues" evidence="1">
    <location>
        <begin position="472"/>
        <end position="494"/>
    </location>
</feature>
<keyword evidence="3" id="KW-1185">Reference proteome</keyword>
<feature type="region of interest" description="Disordered" evidence="1">
    <location>
        <begin position="370"/>
        <end position="671"/>
    </location>
</feature>
<protein>
    <submittedName>
        <fullName evidence="2">Uncharacterized protein</fullName>
    </submittedName>
</protein>
<gene>
    <name evidence="2" type="ORF">EWM64_g2465</name>
</gene>
<feature type="compositionally biased region" description="Basic and acidic residues" evidence="1">
    <location>
        <begin position="252"/>
        <end position="277"/>
    </location>
</feature>
<name>A0A4Z0A5M7_9AGAM</name>
<feature type="compositionally biased region" description="Basic and acidic residues" evidence="1">
    <location>
        <begin position="136"/>
        <end position="146"/>
    </location>
</feature>
<feature type="compositionally biased region" description="Polar residues" evidence="1">
    <location>
        <begin position="649"/>
        <end position="668"/>
    </location>
</feature>
<proteinExistence type="predicted"/>
<feature type="compositionally biased region" description="Polar residues" evidence="1">
    <location>
        <begin position="159"/>
        <end position="176"/>
    </location>
</feature>
<comment type="caution">
    <text evidence="2">The sequence shown here is derived from an EMBL/GenBank/DDBJ whole genome shotgun (WGS) entry which is preliminary data.</text>
</comment>
<feature type="compositionally biased region" description="Basic and acidic residues" evidence="1">
    <location>
        <begin position="373"/>
        <end position="384"/>
    </location>
</feature>
<feature type="compositionally biased region" description="Polar residues" evidence="1">
    <location>
        <begin position="236"/>
        <end position="251"/>
    </location>
</feature>
<evidence type="ECO:0000313" key="3">
    <source>
        <dbReference type="Proteomes" id="UP000298061"/>
    </source>
</evidence>
<dbReference type="EMBL" id="SFCI01000200">
    <property type="protein sequence ID" value="TFY81541.1"/>
    <property type="molecule type" value="Genomic_DNA"/>
</dbReference>
<feature type="region of interest" description="Disordered" evidence="1">
    <location>
        <begin position="960"/>
        <end position="995"/>
    </location>
</feature>
<reference evidence="2 3" key="1">
    <citation type="submission" date="2019-02" db="EMBL/GenBank/DDBJ databases">
        <title>Genome sequencing of the rare red list fungi Hericium alpestre (H. flagellum).</title>
        <authorList>
            <person name="Buettner E."/>
            <person name="Kellner H."/>
        </authorList>
    </citation>
    <scope>NUCLEOTIDE SEQUENCE [LARGE SCALE GENOMIC DNA]</scope>
    <source>
        <strain evidence="2 3">DSM 108284</strain>
    </source>
</reference>
<dbReference type="OrthoDB" id="2504266at2759"/>
<feature type="compositionally biased region" description="Basic and acidic residues" evidence="1">
    <location>
        <begin position="399"/>
        <end position="439"/>
    </location>
</feature>
<organism evidence="2 3">
    <name type="scientific">Hericium alpestre</name>
    <dbReference type="NCBI Taxonomy" id="135208"/>
    <lineage>
        <taxon>Eukaryota</taxon>
        <taxon>Fungi</taxon>
        <taxon>Dikarya</taxon>
        <taxon>Basidiomycota</taxon>
        <taxon>Agaricomycotina</taxon>
        <taxon>Agaricomycetes</taxon>
        <taxon>Russulales</taxon>
        <taxon>Hericiaceae</taxon>
        <taxon>Hericium</taxon>
    </lineage>
</organism>
<feature type="compositionally biased region" description="Basic and acidic residues" evidence="1">
    <location>
        <begin position="177"/>
        <end position="215"/>
    </location>
</feature>
<feature type="compositionally biased region" description="Polar residues" evidence="1">
    <location>
        <begin position="557"/>
        <end position="573"/>
    </location>
</feature>
<feature type="compositionally biased region" description="Polar residues" evidence="1">
    <location>
        <begin position="630"/>
        <end position="640"/>
    </location>
</feature>
<evidence type="ECO:0000313" key="2">
    <source>
        <dbReference type="EMBL" id="TFY81541.1"/>
    </source>
</evidence>
<dbReference type="AlphaFoldDB" id="A0A4Z0A5M7"/>
<dbReference type="STRING" id="135208.A0A4Z0A5M7"/>